<evidence type="ECO:0000313" key="3">
    <source>
        <dbReference type="EMBL" id="MED6156380.1"/>
    </source>
</evidence>
<reference evidence="3 4" key="1">
    <citation type="journal article" date="2023" name="Plants (Basel)">
        <title>Bridging the Gap: Combining Genomics and Transcriptomics Approaches to Understand Stylosanthes scabra, an Orphan Legume from the Brazilian Caatinga.</title>
        <authorList>
            <person name="Ferreira-Neto J.R.C."/>
            <person name="da Silva M.D."/>
            <person name="Binneck E."/>
            <person name="de Melo N.F."/>
            <person name="da Silva R.H."/>
            <person name="de Melo A.L.T.M."/>
            <person name="Pandolfi V."/>
            <person name="Bustamante F.O."/>
            <person name="Brasileiro-Vidal A.C."/>
            <person name="Benko-Iseppon A.M."/>
        </authorList>
    </citation>
    <scope>NUCLEOTIDE SEQUENCE [LARGE SCALE GENOMIC DNA]</scope>
    <source>
        <tissue evidence="3">Leaves</tissue>
    </source>
</reference>
<keyword evidence="2" id="KW-0472">Membrane</keyword>
<evidence type="ECO:0000256" key="2">
    <source>
        <dbReference type="SAM" id="Phobius"/>
    </source>
</evidence>
<accession>A0ABU6U7F9</accession>
<feature type="region of interest" description="Disordered" evidence="1">
    <location>
        <begin position="15"/>
        <end position="36"/>
    </location>
</feature>
<proteinExistence type="predicted"/>
<evidence type="ECO:0000256" key="1">
    <source>
        <dbReference type="SAM" id="MobiDB-lite"/>
    </source>
</evidence>
<gene>
    <name evidence="3" type="ORF">PIB30_013872</name>
</gene>
<keyword evidence="4" id="KW-1185">Reference proteome</keyword>
<dbReference type="EMBL" id="JASCZI010120865">
    <property type="protein sequence ID" value="MED6156380.1"/>
    <property type="molecule type" value="Genomic_DNA"/>
</dbReference>
<keyword evidence="2" id="KW-1133">Transmembrane helix</keyword>
<keyword evidence="2" id="KW-0812">Transmembrane</keyword>
<comment type="caution">
    <text evidence="3">The sequence shown here is derived from an EMBL/GenBank/DDBJ whole genome shotgun (WGS) entry which is preliminary data.</text>
</comment>
<sequence length="158" mass="17908">MGWGGPISTHIRLIPTQSPHSGWGRLERDGTDSSAAERAQRDDIYNWYDQHDYDRISKDGHHNRIIHWLSYKILRACCIQHLHILISSNIRISPFMLEGFLSSFKILIWWSSLRSTVTNLARVVSMNLGALSACLAAVVCLLYVHLEALLEMGFGVCS</sequence>
<dbReference type="Proteomes" id="UP001341840">
    <property type="component" value="Unassembled WGS sequence"/>
</dbReference>
<evidence type="ECO:0000313" key="4">
    <source>
        <dbReference type="Proteomes" id="UP001341840"/>
    </source>
</evidence>
<feature type="transmembrane region" description="Helical" evidence="2">
    <location>
        <begin position="124"/>
        <end position="144"/>
    </location>
</feature>
<name>A0ABU6U7F9_9FABA</name>
<organism evidence="3 4">
    <name type="scientific">Stylosanthes scabra</name>
    <dbReference type="NCBI Taxonomy" id="79078"/>
    <lineage>
        <taxon>Eukaryota</taxon>
        <taxon>Viridiplantae</taxon>
        <taxon>Streptophyta</taxon>
        <taxon>Embryophyta</taxon>
        <taxon>Tracheophyta</taxon>
        <taxon>Spermatophyta</taxon>
        <taxon>Magnoliopsida</taxon>
        <taxon>eudicotyledons</taxon>
        <taxon>Gunneridae</taxon>
        <taxon>Pentapetalae</taxon>
        <taxon>rosids</taxon>
        <taxon>fabids</taxon>
        <taxon>Fabales</taxon>
        <taxon>Fabaceae</taxon>
        <taxon>Papilionoideae</taxon>
        <taxon>50 kb inversion clade</taxon>
        <taxon>dalbergioids sensu lato</taxon>
        <taxon>Dalbergieae</taxon>
        <taxon>Pterocarpus clade</taxon>
        <taxon>Stylosanthes</taxon>
    </lineage>
</organism>
<protein>
    <submittedName>
        <fullName evidence="3">Uncharacterized protein</fullName>
    </submittedName>
</protein>